<keyword evidence="2" id="KW-0012">Acyltransferase</keyword>
<evidence type="ECO:0000256" key="1">
    <source>
        <dbReference type="ARBA" id="ARBA00022679"/>
    </source>
</evidence>
<evidence type="ECO:0000259" key="3">
    <source>
        <dbReference type="PROSITE" id="PS51186"/>
    </source>
</evidence>
<dbReference type="RefSeq" id="WP_231820863.1">
    <property type="nucleotide sequence ID" value="NZ_CP082781.1"/>
</dbReference>
<proteinExistence type="predicted"/>
<protein>
    <submittedName>
        <fullName evidence="4">GNAT family N-acetyltransferase</fullName>
    </submittedName>
</protein>
<sequence>MSIVLLREMTADEFDRWQRELAEAYAAEQVSAGRWSPEDAVARARAENEQALPAGPSTPRMLVRTATDEAGEPVGRAWVGLDHPRGAPGVAFLYDIEVVPGRRGRGLGRALLAAVEQEAHAHGAEALELNVFGGNRAAIALYLSAGYEVSTQQMRKPLSSGDGRGASVPAAEVLRSLAAEEGTGGVDDEPLP</sequence>
<keyword evidence="5" id="KW-1185">Reference proteome</keyword>
<dbReference type="Gene3D" id="3.40.630.30">
    <property type="match status" value="1"/>
</dbReference>
<dbReference type="PANTHER" id="PTHR43420">
    <property type="entry name" value="ACETYLTRANSFERASE"/>
    <property type="match status" value="1"/>
</dbReference>
<reference evidence="4 5" key="1">
    <citation type="submission" date="2023-01" db="EMBL/GenBank/DDBJ databases">
        <title>Characterization of estradiol degrading bacteria Microbacterium sp. MZT7 and reveal degrading genes through genome analysis.</title>
        <authorList>
            <person name="Hao P."/>
            <person name="Gao Y."/>
        </authorList>
    </citation>
    <scope>NUCLEOTIDE SEQUENCE [LARGE SCALE GENOMIC DNA]</scope>
    <source>
        <strain evidence="4 5">MZT7</strain>
    </source>
</reference>
<feature type="domain" description="N-acetyltransferase" evidence="3">
    <location>
        <begin position="4"/>
        <end position="180"/>
    </location>
</feature>
<accession>A0ABY3RW52</accession>
<dbReference type="Proteomes" id="UP001199642">
    <property type="component" value="Chromosome"/>
</dbReference>
<keyword evidence="1" id="KW-0808">Transferase</keyword>
<evidence type="ECO:0000256" key="2">
    <source>
        <dbReference type="ARBA" id="ARBA00023315"/>
    </source>
</evidence>
<dbReference type="InterPro" id="IPR050680">
    <property type="entry name" value="YpeA/RimI_acetyltransf"/>
</dbReference>
<evidence type="ECO:0000313" key="4">
    <source>
        <dbReference type="EMBL" id="UGS27520.1"/>
    </source>
</evidence>
<evidence type="ECO:0000313" key="5">
    <source>
        <dbReference type="Proteomes" id="UP001199642"/>
    </source>
</evidence>
<gene>
    <name evidence="4" type="ORF">K8F61_04835</name>
</gene>
<dbReference type="SUPFAM" id="SSF55729">
    <property type="entry name" value="Acyl-CoA N-acyltransferases (Nat)"/>
    <property type="match status" value="1"/>
</dbReference>
<organism evidence="4 5">
    <name type="scientific">Microbacterium resistens</name>
    <dbReference type="NCBI Taxonomy" id="156977"/>
    <lineage>
        <taxon>Bacteria</taxon>
        <taxon>Bacillati</taxon>
        <taxon>Actinomycetota</taxon>
        <taxon>Actinomycetes</taxon>
        <taxon>Micrococcales</taxon>
        <taxon>Microbacteriaceae</taxon>
        <taxon>Microbacterium</taxon>
    </lineage>
</organism>
<dbReference type="EMBL" id="CP082781">
    <property type="protein sequence ID" value="UGS27520.1"/>
    <property type="molecule type" value="Genomic_DNA"/>
</dbReference>
<dbReference type="PROSITE" id="PS51186">
    <property type="entry name" value="GNAT"/>
    <property type="match status" value="1"/>
</dbReference>
<dbReference type="InterPro" id="IPR000182">
    <property type="entry name" value="GNAT_dom"/>
</dbReference>
<dbReference type="InterPro" id="IPR016181">
    <property type="entry name" value="Acyl_CoA_acyltransferase"/>
</dbReference>
<name>A0ABY3RW52_9MICO</name>
<dbReference type="Pfam" id="PF00583">
    <property type="entry name" value="Acetyltransf_1"/>
    <property type="match status" value="1"/>
</dbReference>